<evidence type="ECO:0000313" key="2">
    <source>
        <dbReference type="Proteomes" id="UP000828390"/>
    </source>
</evidence>
<dbReference type="Proteomes" id="UP000828390">
    <property type="component" value="Unassembled WGS sequence"/>
</dbReference>
<name>A0A9D3Z5Q1_DREPO</name>
<gene>
    <name evidence="1" type="ORF">DPMN_070738</name>
</gene>
<comment type="caution">
    <text evidence="1">The sequence shown here is derived from an EMBL/GenBank/DDBJ whole genome shotgun (WGS) entry which is preliminary data.</text>
</comment>
<sequence length="105" mass="12416">MWQASKPREHPIFLQNSTYEREIPMAVRQAPQRNSSKRLCGRKEEAINADLANLYQFRLIGRISTKQQQVYQLRHPRFSEGLGTYFRPEEAAKVTTRRRHNRSTS</sequence>
<reference evidence="1" key="1">
    <citation type="journal article" date="2019" name="bioRxiv">
        <title>The Genome of the Zebra Mussel, Dreissena polymorpha: A Resource for Invasive Species Research.</title>
        <authorList>
            <person name="McCartney M.A."/>
            <person name="Auch B."/>
            <person name="Kono T."/>
            <person name="Mallez S."/>
            <person name="Zhang Y."/>
            <person name="Obille A."/>
            <person name="Becker A."/>
            <person name="Abrahante J.E."/>
            <person name="Garbe J."/>
            <person name="Badalamenti J.P."/>
            <person name="Herman A."/>
            <person name="Mangelson H."/>
            <person name="Liachko I."/>
            <person name="Sullivan S."/>
            <person name="Sone E.D."/>
            <person name="Koren S."/>
            <person name="Silverstein K.A.T."/>
            <person name="Beckman K.B."/>
            <person name="Gohl D.M."/>
        </authorList>
    </citation>
    <scope>NUCLEOTIDE SEQUENCE</scope>
    <source>
        <strain evidence="1">Duluth1</strain>
        <tissue evidence="1">Whole animal</tissue>
    </source>
</reference>
<accession>A0A9D3Z5Q1</accession>
<dbReference type="EMBL" id="JAIWYP010000014">
    <property type="protein sequence ID" value="KAH3711236.1"/>
    <property type="molecule type" value="Genomic_DNA"/>
</dbReference>
<reference evidence="1" key="2">
    <citation type="submission" date="2020-11" db="EMBL/GenBank/DDBJ databases">
        <authorList>
            <person name="McCartney M.A."/>
            <person name="Auch B."/>
            <person name="Kono T."/>
            <person name="Mallez S."/>
            <person name="Becker A."/>
            <person name="Gohl D.M."/>
            <person name="Silverstein K.A.T."/>
            <person name="Koren S."/>
            <person name="Bechman K.B."/>
            <person name="Herman A."/>
            <person name="Abrahante J.E."/>
            <person name="Garbe J."/>
        </authorList>
    </citation>
    <scope>NUCLEOTIDE SEQUENCE</scope>
    <source>
        <strain evidence="1">Duluth1</strain>
        <tissue evidence="1">Whole animal</tissue>
    </source>
</reference>
<keyword evidence="2" id="KW-1185">Reference proteome</keyword>
<protein>
    <submittedName>
        <fullName evidence="1">Uncharacterized protein</fullName>
    </submittedName>
</protein>
<evidence type="ECO:0000313" key="1">
    <source>
        <dbReference type="EMBL" id="KAH3711236.1"/>
    </source>
</evidence>
<proteinExistence type="predicted"/>
<organism evidence="1 2">
    <name type="scientific">Dreissena polymorpha</name>
    <name type="common">Zebra mussel</name>
    <name type="synonym">Mytilus polymorpha</name>
    <dbReference type="NCBI Taxonomy" id="45954"/>
    <lineage>
        <taxon>Eukaryota</taxon>
        <taxon>Metazoa</taxon>
        <taxon>Spiralia</taxon>
        <taxon>Lophotrochozoa</taxon>
        <taxon>Mollusca</taxon>
        <taxon>Bivalvia</taxon>
        <taxon>Autobranchia</taxon>
        <taxon>Heteroconchia</taxon>
        <taxon>Euheterodonta</taxon>
        <taxon>Imparidentia</taxon>
        <taxon>Neoheterodontei</taxon>
        <taxon>Myida</taxon>
        <taxon>Dreissenoidea</taxon>
        <taxon>Dreissenidae</taxon>
        <taxon>Dreissena</taxon>
    </lineage>
</organism>
<dbReference type="AlphaFoldDB" id="A0A9D3Z5Q1"/>